<evidence type="ECO:0000313" key="2">
    <source>
        <dbReference type="Proteomes" id="UP000828251"/>
    </source>
</evidence>
<accession>A0A9D3VN97</accession>
<organism evidence="1 2">
    <name type="scientific">Gossypium stocksii</name>
    <dbReference type="NCBI Taxonomy" id="47602"/>
    <lineage>
        <taxon>Eukaryota</taxon>
        <taxon>Viridiplantae</taxon>
        <taxon>Streptophyta</taxon>
        <taxon>Embryophyta</taxon>
        <taxon>Tracheophyta</taxon>
        <taxon>Spermatophyta</taxon>
        <taxon>Magnoliopsida</taxon>
        <taxon>eudicotyledons</taxon>
        <taxon>Gunneridae</taxon>
        <taxon>Pentapetalae</taxon>
        <taxon>rosids</taxon>
        <taxon>malvids</taxon>
        <taxon>Malvales</taxon>
        <taxon>Malvaceae</taxon>
        <taxon>Malvoideae</taxon>
        <taxon>Gossypium</taxon>
    </lineage>
</organism>
<keyword evidence="2" id="KW-1185">Reference proteome</keyword>
<proteinExistence type="predicted"/>
<sequence length="112" mass="12680">MVVGFAMAALQLTLHFKMGYGWFSKKGIEIVDMFNQAEHRKIRPSFPPQQVGGNREMGPVTNIDKILFGKLSINTIVRRLFMDKIKRLNGPKQTITATATDFKVINGEWILA</sequence>
<evidence type="ECO:0000313" key="1">
    <source>
        <dbReference type="EMBL" id="KAH1089803.1"/>
    </source>
</evidence>
<comment type="caution">
    <text evidence="1">The sequence shown here is derived from an EMBL/GenBank/DDBJ whole genome shotgun (WGS) entry which is preliminary data.</text>
</comment>
<reference evidence="1 2" key="1">
    <citation type="journal article" date="2021" name="Plant Biotechnol. J.">
        <title>Multi-omics assisted identification of the key and species-specific regulatory components of drought-tolerant mechanisms in Gossypium stocksii.</title>
        <authorList>
            <person name="Yu D."/>
            <person name="Ke L."/>
            <person name="Zhang D."/>
            <person name="Wu Y."/>
            <person name="Sun Y."/>
            <person name="Mei J."/>
            <person name="Sun J."/>
            <person name="Sun Y."/>
        </authorList>
    </citation>
    <scope>NUCLEOTIDE SEQUENCE [LARGE SCALE GENOMIC DNA]</scope>
    <source>
        <strain evidence="2">cv. E1</strain>
        <tissue evidence="1">Leaf</tissue>
    </source>
</reference>
<protein>
    <submittedName>
        <fullName evidence="1">Uncharacterized protein</fullName>
    </submittedName>
</protein>
<dbReference type="EMBL" id="JAIQCV010000006">
    <property type="protein sequence ID" value="KAH1089803.1"/>
    <property type="molecule type" value="Genomic_DNA"/>
</dbReference>
<name>A0A9D3VN97_9ROSI</name>
<dbReference type="Proteomes" id="UP000828251">
    <property type="component" value="Unassembled WGS sequence"/>
</dbReference>
<dbReference type="AlphaFoldDB" id="A0A9D3VN97"/>
<gene>
    <name evidence="1" type="ORF">J1N35_017060</name>
</gene>